<dbReference type="PANTHER" id="PTHR47939">
    <property type="entry name" value="MEMBRANE-ASSOCIATED SALT-INDUCIBLE PROTEIN-LIKE"/>
    <property type="match status" value="1"/>
</dbReference>
<keyword evidence="2" id="KW-0677">Repeat</keyword>
<evidence type="ECO:0000313" key="5">
    <source>
        <dbReference type="Proteomes" id="UP000289340"/>
    </source>
</evidence>
<dbReference type="EMBL" id="QZWG01000019">
    <property type="protein sequence ID" value="RZB47077.1"/>
    <property type="molecule type" value="Genomic_DNA"/>
</dbReference>
<proteinExistence type="inferred from homology"/>
<dbReference type="InterPro" id="IPR011990">
    <property type="entry name" value="TPR-like_helical_dom_sf"/>
</dbReference>
<dbReference type="InterPro" id="IPR050667">
    <property type="entry name" value="PPR-containing_protein"/>
</dbReference>
<gene>
    <name evidence="4" type="ORF">D0Y65_050919</name>
</gene>
<name>A0A445FE47_GLYSO</name>
<dbReference type="Pfam" id="PF12854">
    <property type="entry name" value="PPR_1"/>
    <property type="match status" value="3"/>
</dbReference>
<accession>A0A445FE47</accession>
<dbReference type="AlphaFoldDB" id="A0A445FE47"/>
<keyword evidence="5" id="KW-1185">Reference proteome</keyword>
<dbReference type="Proteomes" id="UP000289340">
    <property type="component" value="Chromosome 19"/>
</dbReference>
<dbReference type="NCBIfam" id="TIGR00756">
    <property type="entry name" value="PPR"/>
    <property type="match status" value="3"/>
</dbReference>
<reference evidence="4 5" key="1">
    <citation type="submission" date="2018-09" db="EMBL/GenBank/DDBJ databases">
        <title>A high-quality reference genome of wild soybean provides a powerful tool to mine soybean genomes.</title>
        <authorList>
            <person name="Xie M."/>
            <person name="Chung C.Y.L."/>
            <person name="Li M.-W."/>
            <person name="Wong F.-L."/>
            <person name="Chan T.-F."/>
            <person name="Lam H.-M."/>
        </authorList>
    </citation>
    <scope>NUCLEOTIDE SEQUENCE [LARGE SCALE GENOMIC DNA]</scope>
    <source>
        <strain evidence="5">cv. W05</strain>
        <tissue evidence="4">Hypocotyl of etiolated seedlings</tissue>
    </source>
</reference>
<feature type="repeat" description="PPR" evidence="3">
    <location>
        <begin position="3"/>
        <end position="37"/>
    </location>
</feature>
<dbReference type="Gene3D" id="1.25.40.10">
    <property type="entry name" value="Tetratricopeptide repeat domain"/>
    <property type="match status" value="3"/>
</dbReference>
<dbReference type="InterPro" id="IPR002885">
    <property type="entry name" value="PPR_rpt"/>
</dbReference>
<evidence type="ECO:0000313" key="4">
    <source>
        <dbReference type="EMBL" id="RZB47077.1"/>
    </source>
</evidence>
<dbReference type="PANTHER" id="PTHR47939:SF1">
    <property type="entry name" value="OS04G0684500 PROTEIN"/>
    <property type="match status" value="1"/>
</dbReference>
<dbReference type="Pfam" id="PF01535">
    <property type="entry name" value="PPR"/>
    <property type="match status" value="1"/>
</dbReference>
<protein>
    <submittedName>
        <fullName evidence="4">Pentatricopeptide repeat-containing protein, chloroplastic</fullName>
    </submittedName>
</protein>
<evidence type="ECO:0000256" key="2">
    <source>
        <dbReference type="ARBA" id="ARBA00022737"/>
    </source>
</evidence>
<sequence>MLDVFTFTTMINVFCKGGRVGDAVDLFCKMEGIGVSPNVVAYNNVIDGLCKGGRLEEALKFKDRMIRSKVNPSVCDVWCADQWKRDMDRALRVRDEMAMKGRKPNVVTFNTLLQGFCRSNQMELAEQVLGYILSSRLSMNMDVCSYVIHRLLESSGFDLALKIVTKLVLRNIKVSDSLLTQLVGGLCKCERHSEAIELWFKLAAGKGLATNTVTLNALLHGLCE</sequence>
<comment type="caution">
    <text evidence="4">The sequence shown here is derived from an EMBL/GenBank/DDBJ whole genome shotgun (WGS) entry which is preliminary data.</text>
</comment>
<feature type="repeat" description="PPR" evidence="3">
    <location>
        <begin position="105"/>
        <end position="139"/>
    </location>
</feature>
<comment type="similarity">
    <text evidence="1">Belongs to the PPR family. P subfamily.</text>
</comment>
<feature type="repeat" description="PPR" evidence="3">
    <location>
        <begin position="38"/>
        <end position="72"/>
    </location>
</feature>
<dbReference type="PROSITE" id="PS51375">
    <property type="entry name" value="PPR"/>
    <property type="match status" value="3"/>
</dbReference>
<organism evidence="4 5">
    <name type="scientific">Glycine soja</name>
    <name type="common">Wild soybean</name>
    <dbReference type="NCBI Taxonomy" id="3848"/>
    <lineage>
        <taxon>Eukaryota</taxon>
        <taxon>Viridiplantae</taxon>
        <taxon>Streptophyta</taxon>
        <taxon>Embryophyta</taxon>
        <taxon>Tracheophyta</taxon>
        <taxon>Spermatophyta</taxon>
        <taxon>Magnoliopsida</taxon>
        <taxon>eudicotyledons</taxon>
        <taxon>Gunneridae</taxon>
        <taxon>Pentapetalae</taxon>
        <taxon>rosids</taxon>
        <taxon>fabids</taxon>
        <taxon>Fabales</taxon>
        <taxon>Fabaceae</taxon>
        <taxon>Papilionoideae</taxon>
        <taxon>50 kb inversion clade</taxon>
        <taxon>NPAAA clade</taxon>
        <taxon>indigoferoid/millettioid clade</taxon>
        <taxon>Phaseoleae</taxon>
        <taxon>Glycine</taxon>
        <taxon>Glycine subgen. Soja</taxon>
    </lineage>
</organism>
<evidence type="ECO:0000256" key="3">
    <source>
        <dbReference type="PROSITE-ProRule" id="PRU00708"/>
    </source>
</evidence>
<evidence type="ECO:0000256" key="1">
    <source>
        <dbReference type="ARBA" id="ARBA00007626"/>
    </source>
</evidence>